<feature type="region of interest" description="Disordered" evidence="1">
    <location>
        <begin position="55"/>
        <end position="136"/>
    </location>
</feature>
<name>A0AAN6HBT1_9PEZI</name>
<evidence type="ECO:0000313" key="2">
    <source>
        <dbReference type="EMBL" id="KAK0963665.1"/>
    </source>
</evidence>
<reference evidence="2" key="1">
    <citation type="submission" date="2023-06" db="EMBL/GenBank/DDBJ databases">
        <title>Black Yeasts Isolated from many extreme environments.</title>
        <authorList>
            <person name="Coleine C."/>
            <person name="Stajich J.E."/>
            <person name="Selbmann L."/>
        </authorList>
    </citation>
    <scope>NUCLEOTIDE SEQUENCE</scope>
    <source>
        <strain evidence="2">CCFEE 5200</strain>
    </source>
</reference>
<gene>
    <name evidence="2" type="ORF">LTR91_018900</name>
</gene>
<dbReference type="AlphaFoldDB" id="A0AAN6HBT1"/>
<evidence type="ECO:0000256" key="1">
    <source>
        <dbReference type="SAM" id="MobiDB-lite"/>
    </source>
</evidence>
<feature type="compositionally biased region" description="Basic and acidic residues" evidence="1">
    <location>
        <begin position="102"/>
        <end position="136"/>
    </location>
</feature>
<dbReference type="EMBL" id="JAUJLE010000273">
    <property type="protein sequence ID" value="KAK0963665.1"/>
    <property type="molecule type" value="Genomic_DNA"/>
</dbReference>
<feature type="non-terminal residue" evidence="2">
    <location>
        <position position="1"/>
    </location>
</feature>
<comment type="caution">
    <text evidence="2">The sequence shown here is derived from an EMBL/GenBank/DDBJ whole genome shotgun (WGS) entry which is preliminary data.</text>
</comment>
<protein>
    <submittedName>
        <fullName evidence="2">Uncharacterized protein</fullName>
    </submittedName>
</protein>
<proteinExistence type="predicted"/>
<keyword evidence="3" id="KW-1185">Reference proteome</keyword>
<dbReference type="Proteomes" id="UP001175353">
    <property type="component" value="Unassembled WGS sequence"/>
</dbReference>
<accession>A0AAN6HBT1</accession>
<sequence length="136" mass="15130">RPHFPRKPNLHSTTTMLRPLLRLASARPTLIPPPLVNPTLTPALSLSLSRRPFTALPPLLLKEDSTRSPEELDAKKHEQLDKQKKGENTWDEGLASSSESHIAADKQEVGDHGKHMEELQKQTAGESEKEHPEGKA</sequence>
<organism evidence="2 3">
    <name type="scientific">Friedmanniomyces endolithicus</name>
    <dbReference type="NCBI Taxonomy" id="329885"/>
    <lineage>
        <taxon>Eukaryota</taxon>
        <taxon>Fungi</taxon>
        <taxon>Dikarya</taxon>
        <taxon>Ascomycota</taxon>
        <taxon>Pezizomycotina</taxon>
        <taxon>Dothideomycetes</taxon>
        <taxon>Dothideomycetidae</taxon>
        <taxon>Mycosphaerellales</taxon>
        <taxon>Teratosphaeriaceae</taxon>
        <taxon>Friedmanniomyces</taxon>
    </lineage>
</organism>
<feature type="compositionally biased region" description="Basic and acidic residues" evidence="1">
    <location>
        <begin position="61"/>
        <end position="88"/>
    </location>
</feature>
<evidence type="ECO:0000313" key="3">
    <source>
        <dbReference type="Proteomes" id="UP001175353"/>
    </source>
</evidence>